<organism evidence="2 3">
    <name type="scientific">Levilactobacillus namurensis</name>
    <dbReference type="NCBI Taxonomy" id="380393"/>
    <lineage>
        <taxon>Bacteria</taxon>
        <taxon>Bacillati</taxon>
        <taxon>Bacillota</taxon>
        <taxon>Bacilli</taxon>
        <taxon>Lactobacillales</taxon>
        <taxon>Lactobacillaceae</taxon>
        <taxon>Levilactobacillus</taxon>
    </lineage>
</organism>
<gene>
    <name evidence="2" type="ORF">RI532_12805</name>
</gene>
<evidence type="ECO:0000256" key="1">
    <source>
        <dbReference type="SAM" id="Phobius"/>
    </source>
</evidence>
<keyword evidence="1" id="KW-0812">Transmembrane</keyword>
<name>A0AAW8W8M7_9LACO</name>
<accession>A0AAW8W8M7</accession>
<evidence type="ECO:0000313" key="3">
    <source>
        <dbReference type="Proteomes" id="UP001254075"/>
    </source>
</evidence>
<reference evidence="2" key="1">
    <citation type="submission" date="2023-08" db="EMBL/GenBank/DDBJ databases">
        <authorList>
            <person name="Page C.A."/>
            <person name="Perez-Diaz I.M."/>
        </authorList>
    </citation>
    <scope>NUCLEOTIDE SEQUENCE</scope>
    <source>
        <strain evidence="2">3.8.38</strain>
    </source>
</reference>
<dbReference type="AlphaFoldDB" id="A0AAW8W8M7"/>
<dbReference type="EMBL" id="JAVLAM010000004">
    <property type="protein sequence ID" value="MDT7015255.1"/>
    <property type="molecule type" value="Genomic_DNA"/>
</dbReference>
<dbReference type="RefSeq" id="WP_233670553.1">
    <property type="nucleotide sequence ID" value="NZ_JAVLAM010000004.1"/>
</dbReference>
<dbReference type="Proteomes" id="UP001254075">
    <property type="component" value="Unassembled WGS sequence"/>
</dbReference>
<evidence type="ECO:0008006" key="4">
    <source>
        <dbReference type="Google" id="ProtNLM"/>
    </source>
</evidence>
<comment type="caution">
    <text evidence="2">The sequence shown here is derived from an EMBL/GenBank/DDBJ whole genome shotgun (WGS) entry which is preliminary data.</text>
</comment>
<proteinExistence type="predicted"/>
<keyword evidence="1" id="KW-0472">Membrane</keyword>
<sequence>MIEGTFDIASVLTFVLTLVPAIYALLRPLIKAKIATQKDERTKHDLEIADNYAAAIVAEMAVMAPLSNSDRKAEAVKYVVNAMQNLGKSISTETAGAKVEAAYQAYKVAGGDNHAPVVTPAPTEVITPSEGTDIND</sequence>
<evidence type="ECO:0000313" key="2">
    <source>
        <dbReference type="EMBL" id="MDT7015255.1"/>
    </source>
</evidence>
<feature type="transmembrane region" description="Helical" evidence="1">
    <location>
        <begin position="6"/>
        <end position="26"/>
    </location>
</feature>
<protein>
    <recommendedName>
        <fullName evidence="4">Phage holin</fullName>
    </recommendedName>
</protein>
<keyword evidence="1" id="KW-1133">Transmembrane helix</keyword>